<organism evidence="1 2">
    <name type="scientific">Nicoliella lavandulae</name>
    <dbReference type="NCBI Taxonomy" id="3082954"/>
    <lineage>
        <taxon>Bacteria</taxon>
        <taxon>Bacillati</taxon>
        <taxon>Bacillota</taxon>
        <taxon>Bacilli</taxon>
        <taxon>Lactobacillales</taxon>
        <taxon>Lactobacillaceae</taxon>
        <taxon>Nicoliella</taxon>
    </lineage>
</organism>
<dbReference type="RefSeq" id="WP_339960608.1">
    <property type="nucleotide sequence ID" value="NZ_JAWMWH010000001.1"/>
</dbReference>
<dbReference type="SUPFAM" id="SSF52833">
    <property type="entry name" value="Thioredoxin-like"/>
    <property type="match status" value="1"/>
</dbReference>
<reference evidence="1 2" key="1">
    <citation type="submission" date="2023-10" db="EMBL/GenBank/DDBJ databases">
        <title>Nicoliella lavandulae sp. nov. isolated from Lavandula angustifolia flowers.</title>
        <authorList>
            <person name="Alcantara C."/>
            <person name="Zuniga M."/>
            <person name="Landete J.M."/>
            <person name="Monedero V."/>
        </authorList>
    </citation>
    <scope>NUCLEOTIDE SEQUENCE [LARGE SCALE GENOMIC DNA]</scope>
    <source>
        <strain evidence="1 2">Es01</strain>
    </source>
</reference>
<protein>
    <submittedName>
        <fullName evidence="1">DsbA family protein</fullName>
    </submittedName>
</protein>
<accession>A0ABU8SM15</accession>
<proteinExistence type="predicted"/>
<comment type="caution">
    <text evidence="1">The sequence shown here is derived from an EMBL/GenBank/DDBJ whole genome shotgun (WGS) entry which is preliminary data.</text>
</comment>
<sequence>MLEAYLFVDPLCKECVQAEHVILKLADDLDKTFSFQFIPMLNMKSIRDCYYKSGQHLSNESKYFKTEYNTVLDYKASLFQGRKCGRKFLMGLQDELIVNGKEYNNDVCLKVAKQAGLDIEMFEEDRRSTLAINAFKADQKLAQEMKIQKPASAVIFDCDSFECGILMDQINYNDLVEVCTNDTNIYENKDLFKYNKDGKLTPNLHVL</sequence>
<keyword evidence="2" id="KW-1185">Reference proteome</keyword>
<evidence type="ECO:0000313" key="2">
    <source>
        <dbReference type="Proteomes" id="UP001370590"/>
    </source>
</evidence>
<evidence type="ECO:0000313" key="1">
    <source>
        <dbReference type="EMBL" id="MEJ6400809.1"/>
    </source>
</evidence>
<gene>
    <name evidence="1" type="ORF">R4146_06490</name>
</gene>
<dbReference type="Gene3D" id="3.40.30.10">
    <property type="entry name" value="Glutaredoxin"/>
    <property type="match status" value="1"/>
</dbReference>
<dbReference type="EMBL" id="JAWMWH010000001">
    <property type="protein sequence ID" value="MEJ6400809.1"/>
    <property type="molecule type" value="Genomic_DNA"/>
</dbReference>
<name>A0ABU8SM15_9LACO</name>
<dbReference type="Proteomes" id="UP001370590">
    <property type="component" value="Unassembled WGS sequence"/>
</dbReference>
<dbReference type="Pfam" id="PF13743">
    <property type="entry name" value="Thioredoxin_5"/>
    <property type="match status" value="1"/>
</dbReference>
<dbReference type="InterPro" id="IPR036249">
    <property type="entry name" value="Thioredoxin-like_sf"/>
</dbReference>